<dbReference type="PROSITE" id="PS50850">
    <property type="entry name" value="MFS"/>
    <property type="match status" value="1"/>
</dbReference>
<feature type="transmembrane region" description="Helical" evidence="9">
    <location>
        <begin position="91"/>
        <end position="109"/>
    </location>
</feature>
<dbReference type="GO" id="GO:0005886">
    <property type="term" value="C:plasma membrane"/>
    <property type="evidence" value="ECO:0007669"/>
    <property type="project" value="UniProtKB-SubCell"/>
</dbReference>
<dbReference type="EMBL" id="JAOCDZ010000012">
    <property type="protein sequence ID" value="MDH0737707.1"/>
    <property type="molecule type" value="Genomic_DNA"/>
</dbReference>
<feature type="domain" description="Major facilitator superfamily (MFS) profile" evidence="10">
    <location>
        <begin position="19"/>
        <end position="430"/>
    </location>
</feature>
<proteinExistence type="predicted"/>
<dbReference type="InterPro" id="IPR011701">
    <property type="entry name" value="MFS"/>
</dbReference>
<evidence type="ECO:0000256" key="7">
    <source>
        <dbReference type="ARBA" id="ARBA00023136"/>
    </source>
</evidence>
<evidence type="ECO:0000313" key="12">
    <source>
        <dbReference type="Proteomes" id="UP001161094"/>
    </source>
</evidence>
<evidence type="ECO:0000259" key="10">
    <source>
        <dbReference type="PROSITE" id="PS50850"/>
    </source>
</evidence>
<evidence type="ECO:0000256" key="5">
    <source>
        <dbReference type="ARBA" id="ARBA00022847"/>
    </source>
</evidence>
<keyword evidence="3" id="KW-1003">Cell membrane</keyword>
<keyword evidence="2" id="KW-0813">Transport</keyword>
<protein>
    <submittedName>
        <fullName evidence="11">MFS transporter</fullName>
    </submittedName>
</protein>
<keyword evidence="4 9" id="KW-0812">Transmembrane</keyword>
<evidence type="ECO:0000256" key="6">
    <source>
        <dbReference type="ARBA" id="ARBA00022989"/>
    </source>
</evidence>
<evidence type="ECO:0000256" key="4">
    <source>
        <dbReference type="ARBA" id="ARBA00022692"/>
    </source>
</evidence>
<feature type="transmembrane region" description="Helical" evidence="9">
    <location>
        <begin position="404"/>
        <end position="425"/>
    </location>
</feature>
<comment type="caution">
    <text evidence="11">The sequence shown here is derived from an EMBL/GenBank/DDBJ whole genome shotgun (WGS) entry which is preliminary data.</text>
</comment>
<feature type="transmembrane region" description="Helical" evidence="9">
    <location>
        <begin position="55"/>
        <end position="79"/>
    </location>
</feature>
<dbReference type="PANTHER" id="PTHR43528">
    <property type="entry name" value="ALPHA-KETOGLUTARATE PERMEASE"/>
    <property type="match status" value="1"/>
</dbReference>
<keyword evidence="5" id="KW-0769">Symport</keyword>
<evidence type="ECO:0000256" key="9">
    <source>
        <dbReference type="SAM" id="Phobius"/>
    </source>
</evidence>
<feature type="transmembrane region" description="Helical" evidence="9">
    <location>
        <begin position="246"/>
        <end position="272"/>
    </location>
</feature>
<dbReference type="SUPFAM" id="SSF103473">
    <property type="entry name" value="MFS general substrate transporter"/>
    <property type="match status" value="1"/>
</dbReference>
<dbReference type="Gene3D" id="1.20.1250.20">
    <property type="entry name" value="MFS general substrate transporter like domains"/>
    <property type="match status" value="2"/>
</dbReference>
<dbReference type="InterPro" id="IPR036259">
    <property type="entry name" value="MFS_trans_sf"/>
</dbReference>
<organism evidence="11 12">
    <name type="scientific">Achromobacter spanius</name>
    <dbReference type="NCBI Taxonomy" id="217203"/>
    <lineage>
        <taxon>Bacteria</taxon>
        <taxon>Pseudomonadati</taxon>
        <taxon>Pseudomonadota</taxon>
        <taxon>Betaproteobacteria</taxon>
        <taxon>Burkholderiales</taxon>
        <taxon>Alcaligenaceae</taxon>
        <taxon>Achromobacter</taxon>
    </lineage>
</organism>
<comment type="subcellular location">
    <subcellularLocation>
        <location evidence="1">Cell membrane</location>
        <topology evidence="1">Multi-pass membrane protein</topology>
    </subcellularLocation>
</comment>
<sequence>MTSSSSPAYQVSAAMRRRVVIASVLGNAFEWFDFAIYGMFAAVISRLYFPTGDTATSLLLGLATFGVAFAVRPIGGLVLGMYADRHGRRRALSLMILMMAGGTALIGLLPTYASIGVAASVLMLVARLIQGFSVGGEYASASAMLVEFAPTGRRGLYGSFQMCSQSLAFSAGAGVVYLLSSNLSTADLESWGWRVPFLFGILIGPIGYYLRTQVDETPEFRRFQDQLVKPERTTLRTLFSRYPRELIGSFCIVVTGTASNYVMLLYLPIFAVTELGLTMGDAQLSSALAAVLLLVLCPLSGALSDRLTRRALMLPATFAFGVVTWFMMARVLHAPSFATLLQAQLLAAACMGFMWGPTPALMTEILPVNLRSTGVSLSYNLAVMLFGGLAPFINTALIQQTGNLMVPAYYVALCVLIGLIGLMLLGPGKPGGDGAQEKSGPGGDTRNTSGPGDRAPRQHGIGAARLHGDPLR</sequence>
<dbReference type="AlphaFoldDB" id="A0AA42S3S5"/>
<feature type="region of interest" description="Disordered" evidence="8">
    <location>
        <begin position="431"/>
        <end position="472"/>
    </location>
</feature>
<dbReference type="GO" id="GO:0015293">
    <property type="term" value="F:symporter activity"/>
    <property type="evidence" value="ECO:0007669"/>
    <property type="project" value="UniProtKB-KW"/>
</dbReference>
<evidence type="ECO:0000256" key="2">
    <source>
        <dbReference type="ARBA" id="ARBA00022448"/>
    </source>
</evidence>
<gene>
    <name evidence="11" type="ORF">N5D93_17970</name>
</gene>
<evidence type="ECO:0000256" key="8">
    <source>
        <dbReference type="SAM" id="MobiDB-lite"/>
    </source>
</evidence>
<keyword evidence="7 9" id="KW-0472">Membrane</keyword>
<dbReference type="Proteomes" id="UP001161094">
    <property type="component" value="Unassembled WGS sequence"/>
</dbReference>
<dbReference type="PANTHER" id="PTHR43528:SF8">
    <property type="entry name" value="BLR0239 PROTEIN"/>
    <property type="match status" value="1"/>
</dbReference>
<feature type="transmembrane region" description="Helical" evidence="9">
    <location>
        <begin position="284"/>
        <end position="304"/>
    </location>
</feature>
<feature type="transmembrane region" description="Helical" evidence="9">
    <location>
        <begin position="377"/>
        <end position="398"/>
    </location>
</feature>
<evidence type="ECO:0000313" key="11">
    <source>
        <dbReference type="EMBL" id="MDH0737707.1"/>
    </source>
</evidence>
<feature type="transmembrane region" description="Helical" evidence="9">
    <location>
        <begin position="311"/>
        <end position="331"/>
    </location>
</feature>
<feature type="transmembrane region" description="Helical" evidence="9">
    <location>
        <begin position="20"/>
        <end position="49"/>
    </location>
</feature>
<dbReference type="FunFam" id="1.20.1250.20:FF:000001">
    <property type="entry name" value="Dicarboxylate MFS transporter"/>
    <property type="match status" value="1"/>
</dbReference>
<dbReference type="RefSeq" id="WP_279996053.1">
    <property type="nucleotide sequence ID" value="NZ_JAOCDZ010000012.1"/>
</dbReference>
<reference evidence="11" key="1">
    <citation type="submission" date="2022-09" db="EMBL/GenBank/DDBJ databases">
        <title>Intensive care unit water sources are persistently colonized with multi-drug resistant bacteria and are the site of extensive horizontal gene transfer of antibiotic resistance genes.</title>
        <authorList>
            <person name="Diorio-Toth L."/>
        </authorList>
    </citation>
    <scope>NUCLEOTIDE SEQUENCE</scope>
    <source>
        <strain evidence="11">GD03843</strain>
    </source>
</reference>
<name>A0AA42S3S5_9BURK</name>
<feature type="transmembrane region" description="Helical" evidence="9">
    <location>
        <begin position="191"/>
        <end position="210"/>
    </location>
</feature>
<evidence type="ECO:0000256" key="3">
    <source>
        <dbReference type="ARBA" id="ARBA00022475"/>
    </source>
</evidence>
<accession>A0AA42S3S5</accession>
<dbReference type="InterPro" id="IPR020846">
    <property type="entry name" value="MFS_dom"/>
</dbReference>
<evidence type="ECO:0000256" key="1">
    <source>
        <dbReference type="ARBA" id="ARBA00004651"/>
    </source>
</evidence>
<dbReference type="InterPro" id="IPR051084">
    <property type="entry name" value="H+-coupled_symporters"/>
</dbReference>
<dbReference type="Pfam" id="PF07690">
    <property type="entry name" value="MFS_1"/>
    <property type="match status" value="1"/>
</dbReference>
<keyword evidence="6 9" id="KW-1133">Transmembrane helix</keyword>